<keyword evidence="3" id="KW-1185">Reference proteome</keyword>
<dbReference type="PANTHER" id="PTHR38887">
    <property type="entry name" value="CHROMOSOME 21, WHOLE GENOME SHOTGUN SEQUENCE"/>
    <property type="match status" value="1"/>
</dbReference>
<name>A0ABY6UXI5_BIOOC</name>
<sequence>MGDKAGDSEKAPAKDKNSWNPFSGSRSGPTPAAGSSSSAAAAPHPNEEPLPAYDASEAAGVPTVNAPFQFPADDELPAYSAAAKSAEGSSSSSPHKTVPNPRPIAIPQEKPDAASPFLNAYAPHLLTYGIPEQTWRSFLETLSAFLAAKVSDRAVGHAADIARDIGEGPKNLGKGIASHAKSVGKNIASQAKRGNVIGAAFGVIGGAISIPVAGALATVGTVVSLPGHTIGALVKKPQTPYQRAVAYVAVANKKWFTRRGLHAVLAHSPELEHLLGLPTGTLVQKAQADGAPSAAIQLQALHDHITAVLVPEKASLELSAGTLWLVLFTVSPDVMEGSGAKN</sequence>
<evidence type="ECO:0000313" key="3">
    <source>
        <dbReference type="Proteomes" id="UP000766486"/>
    </source>
</evidence>
<dbReference type="Proteomes" id="UP000766486">
    <property type="component" value="Unassembled WGS sequence"/>
</dbReference>
<dbReference type="InterPro" id="IPR053221">
    <property type="entry name" value="Burnettramic_acid_biosynth"/>
</dbReference>
<feature type="region of interest" description="Disordered" evidence="1">
    <location>
        <begin position="1"/>
        <end position="58"/>
    </location>
</feature>
<gene>
    <name evidence="2" type="ORF">CLO192961_LOCUS437886</name>
</gene>
<evidence type="ECO:0000256" key="1">
    <source>
        <dbReference type="SAM" id="MobiDB-lite"/>
    </source>
</evidence>
<feature type="compositionally biased region" description="Low complexity" evidence="1">
    <location>
        <begin position="23"/>
        <end position="43"/>
    </location>
</feature>
<feature type="compositionally biased region" description="Basic and acidic residues" evidence="1">
    <location>
        <begin position="1"/>
        <end position="17"/>
    </location>
</feature>
<reference evidence="2 3" key="1">
    <citation type="submission" date="2019-06" db="EMBL/GenBank/DDBJ databases">
        <authorList>
            <person name="Broberg M."/>
        </authorList>
    </citation>
    <scope>NUCLEOTIDE SEQUENCE [LARGE SCALE GENOMIC DNA]</scope>
</reference>
<organism evidence="2 3">
    <name type="scientific">Bionectria ochroleuca</name>
    <name type="common">Gliocladium roseum</name>
    <dbReference type="NCBI Taxonomy" id="29856"/>
    <lineage>
        <taxon>Eukaryota</taxon>
        <taxon>Fungi</taxon>
        <taxon>Dikarya</taxon>
        <taxon>Ascomycota</taxon>
        <taxon>Pezizomycotina</taxon>
        <taxon>Sordariomycetes</taxon>
        <taxon>Hypocreomycetidae</taxon>
        <taxon>Hypocreales</taxon>
        <taxon>Bionectriaceae</taxon>
        <taxon>Clonostachys</taxon>
    </lineage>
</organism>
<evidence type="ECO:0000313" key="2">
    <source>
        <dbReference type="EMBL" id="VUC36159.1"/>
    </source>
</evidence>
<proteinExistence type="predicted"/>
<comment type="caution">
    <text evidence="2">The sequence shown here is derived from an EMBL/GenBank/DDBJ whole genome shotgun (WGS) entry which is preliminary data.</text>
</comment>
<feature type="compositionally biased region" description="Low complexity" evidence="1">
    <location>
        <begin position="80"/>
        <end position="93"/>
    </location>
</feature>
<feature type="region of interest" description="Disordered" evidence="1">
    <location>
        <begin position="80"/>
        <end position="110"/>
    </location>
</feature>
<dbReference type="PANTHER" id="PTHR38887:SF1">
    <property type="entry name" value="RAS MODIFICATION PROTEIN ERF4"/>
    <property type="match status" value="1"/>
</dbReference>
<accession>A0ABY6UXI5</accession>
<protein>
    <submittedName>
        <fullName evidence="2">Uncharacterized protein</fullName>
    </submittedName>
</protein>
<dbReference type="EMBL" id="CABFNS010000926">
    <property type="protein sequence ID" value="VUC36159.1"/>
    <property type="molecule type" value="Genomic_DNA"/>
</dbReference>